<reference evidence="2" key="1">
    <citation type="journal article" date="2020" name="J. ISSAAS">
        <title>Lactobacilli and other gastrointestinal microbiota of Peromyscus leucopus, reservoir host for agents of Lyme disease and other zoonoses in North America.</title>
        <authorList>
            <person name="Milovic A."/>
            <person name="Bassam K."/>
            <person name="Shao H."/>
            <person name="Chatzistamou I."/>
            <person name="Tufts D.M."/>
            <person name="Diuk-Wasser M."/>
            <person name="Barbour A.G."/>
        </authorList>
    </citation>
    <scope>NUCLEOTIDE SEQUENCE</scope>
    <source>
        <strain evidence="2">LL30</strain>
    </source>
</reference>
<evidence type="ECO:0000256" key="1">
    <source>
        <dbReference type="SAM" id="SignalP"/>
    </source>
</evidence>
<accession>A0A650EMD8</accession>
<name>A0A650EMD8_9BACT</name>
<dbReference type="EMBL" id="MN577572">
    <property type="protein sequence ID" value="QGT50910.1"/>
    <property type="molecule type" value="Genomic_DNA"/>
</dbReference>
<feature type="chain" id="PRO_5024860092" evidence="1">
    <location>
        <begin position="21"/>
        <end position="284"/>
    </location>
</feature>
<keyword evidence="1" id="KW-0732">Signal</keyword>
<dbReference type="AlphaFoldDB" id="A0A650EMD8"/>
<gene>
    <name evidence="2" type="ORF">Elusimicrob2101_1730</name>
</gene>
<protein>
    <submittedName>
        <fullName evidence="2">Uncharacterized protein</fullName>
    </submittedName>
</protein>
<feature type="signal peptide" evidence="1">
    <location>
        <begin position="1"/>
        <end position="20"/>
    </location>
</feature>
<sequence length="284" mass="31783">MRLKNALISLVLLICPCALCYGQLSFSGVNGERGYSAMRGFYRADLDNGVVLTPYYEYYRQTDKEYDESGSISRYKLAGSYEVNDDWLITASAFWQPTAVGYRAVGYAAGAEWKPFYRWGMFKNPVLAVSVGQERYKVYVDRLGNAVPGSFHQIATSAAAEARAELSAWDLKASWHKVIQYKNKDFPPNVTFGWADLPYMTAVIQGFIKDAAAVRVSYRTSFITPYAVLGRYHYADRGGTALAVSAGMRVSWGRTSLSGGVEVFEPRREASRKTYFSMSAEVDF</sequence>
<proteinExistence type="predicted"/>
<organism evidence="2">
    <name type="scientific">uncultured Elusimicrobia bacterium</name>
    <dbReference type="NCBI Taxonomy" id="699876"/>
    <lineage>
        <taxon>Bacteria</taxon>
        <taxon>Pseudomonadati</taxon>
        <taxon>Elusimicrobiota</taxon>
        <taxon>Elusimicrobia</taxon>
        <taxon>environmental samples</taxon>
    </lineage>
</organism>
<evidence type="ECO:0000313" key="2">
    <source>
        <dbReference type="EMBL" id="QGT50910.1"/>
    </source>
</evidence>